<name>A0A9J6GYY8_HAELO</name>
<dbReference type="SUPFAM" id="SSF52266">
    <property type="entry name" value="SGNH hydrolase"/>
    <property type="match status" value="1"/>
</dbReference>
<comment type="caution">
    <text evidence="3">The sequence shown here is derived from an EMBL/GenBank/DDBJ whole genome shotgun (WGS) entry which is preliminary data.</text>
</comment>
<evidence type="ECO:0000259" key="2">
    <source>
        <dbReference type="Pfam" id="PF13472"/>
    </source>
</evidence>
<evidence type="ECO:0000256" key="1">
    <source>
        <dbReference type="SAM" id="MobiDB-lite"/>
    </source>
</evidence>
<proteinExistence type="predicted"/>
<feature type="domain" description="SGNH hydrolase-type esterase" evidence="2">
    <location>
        <begin position="66"/>
        <end position="186"/>
    </location>
</feature>
<dbReference type="AlphaFoldDB" id="A0A9J6GYY8"/>
<dbReference type="Gene3D" id="3.40.50.1110">
    <property type="entry name" value="SGNH hydrolase"/>
    <property type="match status" value="1"/>
</dbReference>
<evidence type="ECO:0000313" key="4">
    <source>
        <dbReference type="Proteomes" id="UP000821853"/>
    </source>
</evidence>
<organism evidence="3 4">
    <name type="scientific">Haemaphysalis longicornis</name>
    <name type="common">Bush tick</name>
    <dbReference type="NCBI Taxonomy" id="44386"/>
    <lineage>
        <taxon>Eukaryota</taxon>
        <taxon>Metazoa</taxon>
        <taxon>Ecdysozoa</taxon>
        <taxon>Arthropoda</taxon>
        <taxon>Chelicerata</taxon>
        <taxon>Arachnida</taxon>
        <taxon>Acari</taxon>
        <taxon>Parasitiformes</taxon>
        <taxon>Ixodida</taxon>
        <taxon>Ixodoidea</taxon>
        <taxon>Ixodidae</taxon>
        <taxon>Haemaphysalinae</taxon>
        <taxon>Haemaphysalis</taxon>
    </lineage>
</organism>
<feature type="region of interest" description="Disordered" evidence="1">
    <location>
        <begin position="295"/>
        <end position="338"/>
    </location>
</feature>
<accession>A0A9J6GYY8</accession>
<evidence type="ECO:0000313" key="3">
    <source>
        <dbReference type="EMBL" id="KAH9383655.1"/>
    </source>
</evidence>
<keyword evidence="4" id="KW-1185">Reference proteome</keyword>
<dbReference type="InterPro" id="IPR036514">
    <property type="entry name" value="SGNH_hydro_sf"/>
</dbReference>
<dbReference type="Pfam" id="PF13472">
    <property type="entry name" value="Lipase_GDSL_2"/>
    <property type="match status" value="1"/>
</dbReference>
<protein>
    <recommendedName>
        <fullName evidence="2">SGNH hydrolase-type esterase domain-containing protein</fullName>
    </recommendedName>
</protein>
<dbReference type="Proteomes" id="UP000821853">
    <property type="component" value="Unassembled WGS sequence"/>
</dbReference>
<sequence>MATARTTMENLTWKYPKTNINSVVIGDSQMKHFFTNFDPLRHGTPAFICQLDATVSDILPLLDFVPRTASVLVLHVGANDIRKRHRSATSTFGHYQEMLELVHRERPDIADIFVTLLLPQTPNRRRGCANRRAVERYNREACHFNSLLRAHCRRSRNVRYIDHGMEWLPSGRVFAADGLHPSFEGVAVMTSHLQQVLLRNSARSAHAWMDHASSVSTTHPNLNSNSDFPVFPQREEAKSDLKNDLNNEIVGGARRKFVRPPTHPNLNSNSDFSVFPQREEAKSDLKNDLNNEIVGGARRKFVRPPARTSPTADEPGGPSSGRLSYVEAAGAGVLGAQN</sequence>
<reference evidence="3 4" key="1">
    <citation type="journal article" date="2020" name="Cell">
        <title>Large-Scale Comparative Analyses of Tick Genomes Elucidate Their Genetic Diversity and Vector Capacities.</title>
        <authorList>
            <consortium name="Tick Genome and Microbiome Consortium (TIGMIC)"/>
            <person name="Jia N."/>
            <person name="Wang J."/>
            <person name="Shi W."/>
            <person name="Du L."/>
            <person name="Sun Y."/>
            <person name="Zhan W."/>
            <person name="Jiang J.F."/>
            <person name="Wang Q."/>
            <person name="Zhang B."/>
            <person name="Ji P."/>
            <person name="Bell-Sakyi L."/>
            <person name="Cui X.M."/>
            <person name="Yuan T.T."/>
            <person name="Jiang B.G."/>
            <person name="Yang W.F."/>
            <person name="Lam T.T."/>
            <person name="Chang Q.C."/>
            <person name="Ding S.J."/>
            <person name="Wang X.J."/>
            <person name="Zhu J.G."/>
            <person name="Ruan X.D."/>
            <person name="Zhao L."/>
            <person name="Wei J.T."/>
            <person name="Ye R.Z."/>
            <person name="Que T.C."/>
            <person name="Du C.H."/>
            <person name="Zhou Y.H."/>
            <person name="Cheng J.X."/>
            <person name="Dai P.F."/>
            <person name="Guo W.B."/>
            <person name="Han X.H."/>
            <person name="Huang E.J."/>
            <person name="Li L.F."/>
            <person name="Wei W."/>
            <person name="Gao Y.C."/>
            <person name="Liu J.Z."/>
            <person name="Shao H.Z."/>
            <person name="Wang X."/>
            <person name="Wang C.C."/>
            <person name="Yang T.C."/>
            <person name="Huo Q.B."/>
            <person name="Li W."/>
            <person name="Chen H.Y."/>
            <person name="Chen S.E."/>
            <person name="Zhou L.G."/>
            <person name="Ni X.B."/>
            <person name="Tian J.H."/>
            <person name="Sheng Y."/>
            <person name="Liu T."/>
            <person name="Pan Y.S."/>
            <person name="Xia L.Y."/>
            <person name="Li J."/>
            <person name="Zhao F."/>
            <person name="Cao W.C."/>
        </authorList>
    </citation>
    <scope>NUCLEOTIDE SEQUENCE [LARGE SCALE GENOMIC DNA]</scope>
    <source>
        <strain evidence="3">HaeL-2018</strain>
    </source>
</reference>
<dbReference type="EMBL" id="JABSTR010001226">
    <property type="protein sequence ID" value="KAH9383655.1"/>
    <property type="molecule type" value="Genomic_DNA"/>
</dbReference>
<gene>
    <name evidence="3" type="ORF">HPB48_025375</name>
</gene>
<dbReference type="CDD" id="cd00229">
    <property type="entry name" value="SGNH_hydrolase"/>
    <property type="match status" value="1"/>
</dbReference>
<dbReference type="InterPro" id="IPR013830">
    <property type="entry name" value="SGNH_hydro"/>
</dbReference>
<dbReference type="VEuPathDB" id="VectorBase:HLOH_042812"/>
<dbReference type="OrthoDB" id="10072345at2759"/>